<gene>
    <name evidence="2" type="ORF">S01H4_11236</name>
</gene>
<dbReference type="AlphaFoldDB" id="X0ZQ64"/>
<comment type="caution">
    <text evidence="2">The sequence shown here is derived from an EMBL/GenBank/DDBJ whole genome shotgun (WGS) entry which is preliminary data.</text>
</comment>
<feature type="non-terminal residue" evidence="2">
    <location>
        <position position="45"/>
    </location>
</feature>
<reference evidence="2" key="1">
    <citation type="journal article" date="2014" name="Front. Microbiol.">
        <title>High frequency of phylogenetically diverse reductive dehalogenase-homologous genes in deep subseafloor sedimentary metagenomes.</title>
        <authorList>
            <person name="Kawai M."/>
            <person name="Futagami T."/>
            <person name="Toyoda A."/>
            <person name="Takaki Y."/>
            <person name="Nishi S."/>
            <person name="Hori S."/>
            <person name="Arai W."/>
            <person name="Tsubouchi T."/>
            <person name="Morono Y."/>
            <person name="Uchiyama I."/>
            <person name="Ito T."/>
            <person name="Fujiyama A."/>
            <person name="Inagaki F."/>
            <person name="Takami H."/>
        </authorList>
    </citation>
    <scope>NUCLEOTIDE SEQUENCE</scope>
    <source>
        <strain evidence="2">Expedition CK06-06</strain>
    </source>
</reference>
<evidence type="ECO:0000313" key="2">
    <source>
        <dbReference type="EMBL" id="GAG71489.1"/>
    </source>
</evidence>
<dbReference type="EMBL" id="BART01004494">
    <property type="protein sequence ID" value="GAG71489.1"/>
    <property type="molecule type" value="Genomic_DNA"/>
</dbReference>
<accession>X0ZQ64</accession>
<keyword evidence="1" id="KW-0812">Transmembrane</keyword>
<keyword evidence="1" id="KW-0472">Membrane</keyword>
<evidence type="ECO:0000256" key="1">
    <source>
        <dbReference type="SAM" id="Phobius"/>
    </source>
</evidence>
<feature type="transmembrane region" description="Helical" evidence="1">
    <location>
        <begin position="7"/>
        <end position="25"/>
    </location>
</feature>
<organism evidence="2">
    <name type="scientific">marine sediment metagenome</name>
    <dbReference type="NCBI Taxonomy" id="412755"/>
    <lineage>
        <taxon>unclassified sequences</taxon>
        <taxon>metagenomes</taxon>
        <taxon>ecological metagenomes</taxon>
    </lineage>
</organism>
<name>X0ZQ64_9ZZZZ</name>
<proteinExistence type="predicted"/>
<protein>
    <submittedName>
        <fullName evidence="2">Uncharacterized protein</fullName>
    </submittedName>
</protein>
<sequence length="45" mass="5037">MRKFGKIVSYLILVIAFTVLMGFMAECESKKAVTEENKAIIGRLS</sequence>
<keyword evidence="1" id="KW-1133">Transmembrane helix</keyword>